<dbReference type="AlphaFoldDB" id="A0AAV7YP30"/>
<organism evidence="2 3">
    <name type="scientific">Anaeramoeba flamelloides</name>
    <dbReference type="NCBI Taxonomy" id="1746091"/>
    <lineage>
        <taxon>Eukaryota</taxon>
        <taxon>Metamonada</taxon>
        <taxon>Anaeramoebidae</taxon>
        <taxon>Anaeramoeba</taxon>
    </lineage>
</organism>
<dbReference type="Proteomes" id="UP001146793">
    <property type="component" value="Unassembled WGS sequence"/>
</dbReference>
<comment type="caution">
    <text evidence="2">The sequence shown here is derived from an EMBL/GenBank/DDBJ whole genome shotgun (WGS) entry which is preliminary data.</text>
</comment>
<dbReference type="EMBL" id="JANTQA010000047">
    <property type="protein sequence ID" value="KAJ3431476.1"/>
    <property type="molecule type" value="Genomic_DNA"/>
</dbReference>
<evidence type="ECO:0000313" key="3">
    <source>
        <dbReference type="Proteomes" id="UP001146793"/>
    </source>
</evidence>
<name>A0AAV7YP30_9EUKA</name>
<protein>
    <submittedName>
        <fullName evidence="2">Uncharacterized protein</fullName>
    </submittedName>
</protein>
<feature type="compositionally biased region" description="Basic and acidic residues" evidence="1">
    <location>
        <begin position="47"/>
        <end position="68"/>
    </location>
</feature>
<accession>A0AAV7YP30</accession>
<feature type="region of interest" description="Disordered" evidence="1">
    <location>
        <begin position="1"/>
        <end position="76"/>
    </location>
</feature>
<evidence type="ECO:0000256" key="1">
    <source>
        <dbReference type="SAM" id="MobiDB-lite"/>
    </source>
</evidence>
<evidence type="ECO:0000313" key="2">
    <source>
        <dbReference type="EMBL" id="KAJ3431476.1"/>
    </source>
</evidence>
<reference evidence="2" key="1">
    <citation type="submission" date="2022-08" db="EMBL/GenBank/DDBJ databases">
        <title>Novel sulphate-reducing endosymbionts in the free-living metamonad Anaeramoeba.</title>
        <authorList>
            <person name="Jerlstrom-Hultqvist J."/>
            <person name="Cepicka I."/>
            <person name="Gallot-Lavallee L."/>
            <person name="Salas-Leiva D."/>
            <person name="Curtis B.A."/>
            <person name="Zahonova K."/>
            <person name="Pipaliya S."/>
            <person name="Dacks J."/>
            <person name="Roger A.J."/>
        </authorList>
    </citation>
    <scope>NUCLEOTIDE SEQUENCE</scope>
    <source>
        <strain evidence="2">Busselton2</strain>
    </source>
</reference>
<proteinExistence type="predicted"/>
<feature type="compositionally biased region" description="Polar residues" evidence="1">
    <location>
        <begin position="9"/>
        <end position="18"/>
    </location>
</feature>
<gene>
    <name evidence="2" type="ORF">M0812_20388</name>
</gene>
<sequence>METKRRSKQSPTTDQGLKQQQQQQQVNSTQKKCSNCKKIPNEEDDEHKEKEKEKEKEKYNEPVVEEQKKKKIKRLDKNLKNTHPGFETNILEIINEFKDDEKKSNILKLYIKEKTKQVTEKTKQVKEKKQNKICQKKQTKKNVIQLTETPFNYGNISKDDIKRYDEENQKKSKRKYLETLYKTINHKDLVVIAVQIFEGLQSKVFGNQESGK</sequence>